<dbReference type="InterPro" id="IPR050277">
    <property type="entry name" value="Sodium:Solute_Symporter"/>
</dbReference>
<feature type="transmembrane region" description="Helical" evidence="14">
    <location>
        <begin position="445"/>
        <end position="467"/>
    </location>
</feature>
<feature type="transmembrane region" description="Helical" evidence="14">
    <location>
        <begin position="327"/>
        <end position="352"/>
    </location>
</feature>
<dbReference type="Pfam" id="PF00474">
    <property type="entry name" value="SSF"/>
    <property type="match status" value="1"/>
</dbReference>
<sequence>MVKLHIYDYIVIFLYFSGVLASGIWFGRYTKSTKDFFLGGQRFSWWLVAVSCVATLVGSYSFLTYSELGYTSGLSSTVYYTNDWFILPIFMLGWLPIIYFSRVLSIPEYFGRRFDDKTRLAALCIIMLYLVGYIGINLHTIGKGFQGIFGDPGASVELLGFIFAKDSLILYGSAIGVGLFSIMYMHHGGQTSVIMTDLLQGFLLIGAGFLVFGLGIYHLGGFGNWLSSMPMDHKLPFPHYNTPNGFHAIGAFWSDAITASIGFYCMNQGILMRFMSVKSVRDGKKAICVVILVFMPIAAIAVSNAGWLGTALVAKGEIPADTPVSKMFVVVSYMVSSPGIFGFVIAALIAALMSTLDTLINAVSAIAVNDIWRPYISPGKDDKYYLRMARYFALSATGVGMLLVPIYNQFDLIMEGFTLVMALLTPSMVVVITLAIVWKRFTANAAFTTLVLGFAVTASSFVFPWMIEFIDHGVNLAAHESGAVAEGQYVPYVHMRAFFGTVASLVIAIVTTFLTKHSEQEETKGLTMASIDDAKRSYKGGEPSEEGTDVKLHLTLEVGEGDVAHLSTEDMEKLCAKPGDILFVADPRAWLGGLRSIQVKAGEPHDKPSVIRLSENLIDLGSLHLDKEKVTVEKLL</sequence>
<dbReference type="InterPro" id="IPR038377">
    <property type="entry name" value="Na/Glc_symporter_sf"/>
</dbReference>
<feature type="transmembrane region" description="Helical" evidence="14">
    <location>
        <begin position="286"/>
        <end position="307"/>
    </location>
</feature>
<evidence type="ECO:0000256" key="4">
    <source>
        <dbReference type="ARBA" id="ARBA00022475"/>
    </source>
</evidence>
<organism evidence="15 16">
    <name type="scientific">Uabimicrobium amorphum</name>
    <dbReference type="NCBI Taxonomy" id="2596890"/>
    <lineage>
        <taxon>Bacteria</taxon>
        <taxon>Pseudomonadati</taxon>
        <taxon>Planctomycetota</taxon>
        <taxon>Candidatus Uabimicrobiia</taxon>
        <taxon>Candidatus Uabimicrobiales</taxon>
        <taxon>Candidatus Uabimicrobiaceae</taxon>
        <taxon>Candidatus Uabimicrobium</taxon>
    </lineage>
</organism>
<feature type="transmembrane region" description="Helical" evidence="14">
    <location>
        <begin position="168"/>
        <end position="186"/>
    </location>
</feature>
<dbReference type="PANTHER" id="PTHR48086">
    <property type="entry name" value="SODIUM/PROLINE SYMPORTER-RELATED"/>
    <property type="match status" value="1"/>
</dbReference>
<evidence type="ECO:0000313" key="16">
    <source>
        <dbReference type="Proteomes" id="UP000326354"/>
    </source>
</evidence>
<evidence type="ECO:0000256" key="6">
    <source>
        <dbReference type="ARBA" id="ARBA00022847"/>
    </source>
</evidence>
<evidence type="ECO:0000256" key="7">
    <source>
        <dbReference type="ARBA" id="ARBA00022989"/>
    </source>
</evidence>
<dbReference type="GO" id="GO:0015293">
    <property type="term" value="F:symporter activity"/>
    <property type="evidence" value="ECO:0007669"/>
    <property type="project" value="UniProtKB-KW"/>
</dbReference>
<keyword evidence="4" id="KW-1003">Cell membrane</keyword>
<evidence type="ECO:0000256" key="5">
    <source>
        <dbReference type="ARBA" id="ARBA00022692"/>
    </source>
</evidence>
<evidence type="ECO:0000256" key="3">
    <source>
        <dbReference type="ARBA" id="ARBA00022448"/>
    </source>
</evidence>
<feature type="transmembrane region" description="Helical" evidence="14">
    <location>
        <begin position="416"/>
        <end position="438"/>
    </location>
</feature>
<proteinExistence type="inferred from homology"/>
<evidence type="ECO:0000256" key="13">
    <source>
        <dbReference type="RuleBase" id="RU362091"/>
    </source>
</evidence>
<feature type="transmembrane region" description="Helical" evidence="14">
    <location>
        <begin position="6"/>
        <end position="26"/>
    </location>
</feature>
<dbReference type="RefSeq" id="WP_173013355.1">
    <property type="nucleotide sequence ID" value="NZ_AP019860.1"/>
</dbReference>
<feature type="transmembrane region" description="Helical" evidence="14">
    <location>
        <begin position="85"/>
        <end position="106"/>
    </location>
</feature>
<feature type="transmembrane region" description="Helical" evidence="14">
    <location>
        <begin position="198"/>
        <end position="226"/>
    </location>
</feature>
<evidence type="ECO:0000256" key="14">
    <source>
        <dbReference type="SAM" id="Phobius"/>
    </source>
</evidence>
<dbReference type="PANTHER" id="PTHR48086:SF3">
    <property type="entry name" value="SODIUM_PROLINE SYMPORTER"/>
    <property type="match status" value="1"/>
</dbReference>
<keyword evidence="6" id="KW-0769">Symport</keyword>
<feature type="transmembrane region" description="Helical" evidence="14">
    <location>
        <begin position="118"/>
        <end position="136"/>
    </location>
</feature>
<name>A0A5S9INE0_UABAM</name>
<dbReference type="Gene3D" id="1.20.1730.10">
    <property type="entry name" value="Sodium/glucose cotransporter"/>
    <property type="match status" value="1"/>
</dbReference>
<keyword evidence="11" id="KW-0739">Sodium transport</keyword>
<feature type="transmembrane region" description="Helical" evidence="14">
    <location>
        <begin position="246"/>
        <end position="265"/>
    </location>
</feature>
<dbReference type="EMBL" id="AP019860">
    <property type="protein sequence ID" value="BBM84914.1"/>
    <property type="molecule type" value="Genomic_DNA"/>
</dbReference>
<reference evidence="15 16" key="1">
    <citation type="submission" date="2019-08" db="EMBL/GenBank/DDBJ databases">
        <title>Complete genome sequence of Candidatus Uab amorphum.</title>
        <authorList>
            <person name="Shiratori T."/>
            <person name="Suzuki S."/>
            <person name="Kakizawa Y."/>
            <person name="Ishida K."/>
        </authorList>
    </citation>
    <scope>NUCLEOTIDE SEQUENCE [LARGE SCALE GENOMIC DNA]</scope>
    <source>
        <strain evidence="15 16">SRT547</strain>
    </source>
</reference>
<evidence type="ECO:0000313" key="15">
    <source>
        <dbReference type="EMBL" id="BBM84914.1"/>
    </source>
</evidence>
<keyword evidence="16" id="KW-1185">Reference proteome</keyword>
<evidence type="ECO:0000256" key="9">
    <source>
        <dbReference type="ARBA" id="ARBA00023065"/>
    </source>
</evidence>
<evidence type="ECO:0000256" key="10">
    <source>
        <dbReference type="ARBA" id="ARBA00023136"/>
    </source>
</evidence>
<dbReference type="KEGG" id="uam:UABAM_03275"/>
<feature type="transmembrane region" description="Helical" evidence="14">
    <location>
        <begin position="46"/>
        <end position="65"/>
    </location>
</feature>
<keyword evidence="7 14" id="KW-1133">Transmembrane helix</keyword>
<dbReference type="GO" id="GO:0005886">
    <property type="term" value="C:plasma membrane"/>
    <property type="evidence" value="ECO:0007669"/>
    <property type="project" value="UniProtKB-SubCell"/>
</dbReference>
<dbReference type="CDD" id="cd10322">
    <property type="entry name" value="SLC5sbd"/>
    <property type="match status" value="1"/>
</dbReference>
<evidence type="ECO:0000256" key="12">
    <source>
        <dbReference type="ARBA" id="ARBA00033708"/>
    </source>
</evidence>
<comment type="catalytic activity">
    <reaction evidence="12">
        <text>L-proline(in) + Na(+)(in) = L-proline(out) + Na(+)(out)</text>
        <dbReference type="Rhea" id="RHEA:28967"/>
        <dbReference type="ChEBI" id="CHEBI:29101"/>
        <dbReference type="ChEBI" id="CHEBI:60039"/>
    </reaction>
</comment>
<keyword evidence="3" id="KW-0813">Transport</keyword>
<comment type="similarity">
    <text evidence="2 13">Belongs to the sodium:solute symporter (SSF) (TC 2.A.21) family.</text>
</comment>
<evidence type="ECO:0000256" key="2">
    <source>
        <dbReference type="ARBA" id="ARBA00006434"/>
    </source>
</evidence>
<gene>
    <name evidence="15" type="ORF">UABAM_03275</name>
</gene>
<keyword evidence="9" id="KW-0406">Ion transport</keyword>
<evidence type="ECO:0000256" key="8">
    <source>
        <dbReference type="ARBA" id="ARBA00023053"/>
    </source>
</evidence>
<dbReference type="InterPro" id="IPR001734">
    <property type="entry name" value="Na/solute_symporter"/>
</dbReference>
<keyword evidence="5 14" id="KW-0812">Transmembrane</keyword>
<comment type="subcellular location">
    <subcellularLocation>
        <location evidence="1">Cell membrane</location>
        <topology evidence="1">Multi-pass membrane protein</topology>
    </subcellularLocation>
</comment>
<feature type="transmembrane region" description="Helical" evidence="14">
    <location>
        <begin position="497"/>
        <end position="515"/>
    </location>
</feature>
<protein>
    <submittedName>
        <fullName evidence="15">Transporter</fullName>
    </submittedName>
</protein>
<dbReference type="PROSITE" id="PS50283">
    <property type="entry name" value="NA_SOLUT_SYMP_3"/>
    <property type="match status" value="1"/>
</dbReference>
<evidence type="ECO:0000256" key="11">
    <source>
        <dbReference type="ARBA" id="ARBA00023201"/>
    </source>
</evidence>
<dbReference type="Proteomes" id="UP000326354">
    <property type="component" value="Chromosome"/>
</dbReference>
<dbReference type="GO" id="GO:0006814">
    <property type="term" value="P:sodium ion transport"/>
    <property type="evidence" value="ECO:0007669"/>
    <property type="project" value="UniProtKB-KW"/>
</dbReference>
<dbReference type="AlphaFoldDB" id="A0A5S9INE0"/>
<keyword evidence="8" id="KW-0915">Sodium</keyword>
<evidence type="ECO:0000256" key="1">
    <source>
        <dbReference type="ARBA" id="ARBA00004651"/>
    </source>
</evidence>
<accession>A0A5S9INE0</accession>
<feature type="transmembrane region" description="Helical" evidence="14">
    <location>
        <begin position="391"/>
        <end position="410"/>
    </location>
</feature>
<keyword evidence="10 14" id="KW-0472">Membrane</keyword>